<dbReference type="InterPro" id="IPR002156">
    <property type="entry name" value="RNaseH_domain"/>
</dbReference>
<dbReference type="InterPro" id="IPR012337">
    <property type="entry name" value="RNaseH-like_sf"/>
</dbReference>
<dbReference type="EMBL" id="CP092886">
    <property type="protein sequence ID" value="UYV84082.1"/>
    <property type="molecule type" value="Genomic_DNA"/>
</dbReference>
<feature type="region of interest" description="Disordered" evidence="1">
    <location>
        <begin position="135"/>
        <end position="159"/>
    </location>
</feature>
<dbReference type="InterPro" id="IPR036397">
    <property type="entry name" value="RNaseH_sf"/>
</dbReference>
<organism evidence="3 4">
    <name type="scientific">Cordylochernes scorpioides</name>
    <dbReference type="NCBI Taxonomy" id="51811"/>
    <lineage>
        <taxon>Eukaryota</taxon>
        <taxon>Metazoa</taxon>
        <taxon>Ecdysozoa</taxon>
        <taxon>Arthropoda</taxon>
        <taxon>Chelicerata</taxon>
        <taxon>Arachnida</taxon>
        <taxon>Pseudoscorpiones</taxon>
        <taxon>Cheliferoidea</taxon>
        <taxon>Chernetidae</taxon>
        <taxon>Cordylochernes</taxon>
    </lineage>
</organism>
<name>A0ABY6LUR2_9ARAC</name>
<feature type="compositionally biased region" description="Low complexity" evidence="1">
    <location>
        <begin position="135"/>
        <end position="146"/>
    </location>
</feature>
<dbReference type="Pfam" id="PF00075">
    <property type="entry name" value="RNase_H"/>
    <property type="match status" value="1"/>
</dbReference>
<keyword evidence="4" id="KW-1185">Reference proteome</keyword>
<reference evidence="3 4" key="1">
    <citation type="submission" date="2022-03" db="EMBL/GenBank/DDBJ databases">
        <title>A chromosomal length assembly of Cordylochernes scorpioides.</title>
        <authorList>
            <person name="Zeh D."/>
            <person name="Zeh J."/>
        </authorList>
    </citation>
    <scope>NUCLEOTIDE SEQUENCE [LARGE SCALE GENOMIC DNA]</scope>
    <source>
        <strain evidence="3">IN4F17</strain>
        <tissue evidence="3">Whole Body</tissue>
    </source>
</reference>
<feature type="domain" description="RNase H type-1" evidence="2">
    <location>
        <begin position="40"/>
        <end position="81"/>
    </location>
</feature>
<accession>A0ABY6LUR2</accession>
<evidence type="ECO:0000256" key="1">
    <source>
        <dbReference type="SAM" id="MobiDB-lite"/>
    </source>
</evidence>
<protein>
    <recommendedName>
        <fullName evidence="2">RNase H type-1 domain-containing protein</fullName>
    </recommendedName>
</protein>
<gene>
    <name evidence="3" type="ORF">LAZ67_X001123</name>
</gene>
<evidence type="ECO:0000313" key="4">
    <source>
        <dbReference type="Proteomes" id="UP001235939"/>
    </source>
</evidence>
<sequence>MLCLSNRPYRSLQCPPSLSDAISSDCLSLLSALYFPHSPHPLVAQCQTLLYSLLPSRNLTLHWVKGHSGNPGNCQADTLAKGTTVSPSLPPQYTLASKTTHHRFLFRHFWSLWKDEFISARPTFFSNSASPLAPSPPTIASSSQAQPSPPVFSPATHSSPPLLTERLPHPFDPTCPHCNQAPETIDHIFFDCPNLDFLRAIYFHKCLTDLGLIPTSFSQLFSSG</sequence>
<dbReference type="Proteomes" id="UP001235939">
    <property type="component" value="Chromosome X"/>
</dbReference>
<evidence type="ECO:0000313" key="3">
    <source>
        <dbReference type="EMBL" id="UYV84082.1"/>
    </source>
</evidence>
<dbReference type="Gene3D" id="3.30.420.10">
    <property type="entry name" value="Ribonuclease H-like superfamily/Ribonuclease H"/>
    <property type="match status" value="1"/>
</dbReference>
<dbReference type="SUPFAM" id="SSF53098">
    <property type="entry name" value="Ribonuclease H-like"/>
    <property type="match status" value="1"/>
</dbReference>
<proteinExistence type="predicted"/>
<evidence type="ECO:0000259" key="2">
    <source>
        <dbReference type="Pfam" id="PF00075"/>
    </source>
</evidence>